<name>A0A1J4JH14_9EUKA</name>
<reference evidence="1" key="1">
    <citation type="submission" date="2016-10" db="EMBL/GenBank/DDBJ databases">
        <authorList>
            <person name="Benchimol M."/>
            <person name="Almeida L.G."/>
            <person name="Vasconcelos A.T."/>
            <person name="Perreira-Neves A."/>
            <person name="Rosa I.A."/>
            <person name="Tasca T."/>
            <person name="Bogo M.R."/>
            <person name="de Souza W."/>
        </authorList>
    </citation>
    <scope>NUCLEOTIDE SEQUENCE [LARGE SCALE GENOMIC DNA]</scope>
    <source>
        <strain evidence="1">K</strain>
    </source>
</reference>
<sequence length="84" mass="10109">MLHYNDWGIKTIAVFDENKKIKNLYFLDEKGKLLHKRKRQEKRCTWVLINGMITYKIDPDAEAYNLWNTGRDLWNLFKASVEMS</sequence>
<dbReference type="AlphaFoldDB" id="A0A1J4JH14"/>
<dbReference type="EMBL" id="MLAK01001055">
    <property type="protein sequence ID" value="OHS98438.1"/>
    <property type="molecule type" value="Genomic_DNA"/>
</dbReference>
<dbReference type="RefSeq" id="XP_068351575.1">
    <property type="nucleotide sequence ID" value="XM_068510084.1"/>
</dbReference>
<protein>
    <submittedName>
        <fullName evidence="1">Uncharacterized protein</fullName>
    </submittedName>
</protein>
<evidence type="ECO:0000313" key="1">
    <source>
        <dbReference type="EMBL" id="OHS98438.1"/>
    </source>
</evidence>
<dbReference type="GeneID" id="94844788"/>
<keyword evidence="2" id="KW-1185">Reference proteome</keyword>
<evidence type="ECO:0000313" key="2">
    <source>
        <dbReference type="Proteomes" id="UP000179807"/>
    </source>
</evidence>
<gene>
    <name evidence="1" type="ORF">TRFO_35140</name>
</gene>
<accession>A0A1J4JH14</accession>
<dbReference type="VEuPathDB" id="TrichDB:TRFO_35140"/>
<dbReference type="Proteomes" id="UP000179807">
    <property type="component" value="Unassembled WGS sequence"/>
</dbReference>
<comment type="caution">
    <text evidence="1">The sequence shown here is derived from an EMBL/GenBank/DDBJ whole genome shotgun (WGS) entry which is preliminary data.</text>
</comment>
<proteinExistence type="predicted"/>
<organism evidence="1 2">
    <name type="scientific">Tritrichomonas foetus</name>
    <dbReference type="NCBI Taxonomy" id="1144522"/>
    <lineage>
        <taxon>Eukaryota</taxon>
        <taxon>Metamonada</taxon>
        <taxon>Parabasalia</taxon>
        <taxon>Tritrichomonadida</taxon>
        <taxon>Tritrichomonadidae</taxon>
        <taxon>Tritrichomonas</taxon>
    </lineage>
</organism>